<dbReference type="Gene3D" id="3.40.50.1000">
    <property type="entry name" value="HAD superfamily/HAD-like"/>
    <property type="match status" value="1"/>
</dbReference>
<evidence type="ECO:0000256" key="4">
    <source>
        <dbReference type="PIRSR" id="PIRSR610972-3"/>
    </source>
</evidence>
<feature type="site" description="Important for catalytic activity and assists the phosphoryl transfer reaction to Asp8 by balancing charge and orienting the reacting groups" evidence="5">
    <location>
        <position position="147"/>
    </location>
</feature>
<comment type="cofactor">
    <cofactor evidence="4">
        <name>Mg(2+)</name>
        <dbReference type="ChEBI" id="CHEBI:18420"/>
    </cofactor>
    <text evidence="4">Binds 2 magnesium ions per subunit.</text>
</comment>
<dbReference type="InterPro" id="IPR006439">
    <property type="entry name" value="HAD-SF_hydro_IA"/>
</dbReference>
<dbReference type="NCBIfam" id="TIGR01549">
    <property type="entry name" value="HAD-SF-IA-v1"/>
    <property type="match status" value="1"/>
</dbReference>
<feature type="binding site" evidence="4">
    <location>
        <position position="172"/>
    </location>
    <ligand>
        <name>Mg(2+)</name>
        <dbReference type="ChEBI" id="CHEBI:18420"/>
    </ligand>
</feature>
<dbReference type="OrthoDB" id="9797743at2"/>
<name>D5E6C2_MYCCM</name>
<keyword evidence="7" id="KW-1185">Reference proteome</keyword>
<evidence type="ECO:0000256" key="2">
    <source>
        <dbReference type="PIRSR" id="PIRSR610972-1"/>
    </source>
</evidence>
<dbReference type="PANTHER" id="PTHR18901">
    <property type="entry name" value="2-DEOXYGLUCOSE-6-PHOSPHATE PHOSPHATASE 2"/>
    <property type="match status" value="1"/>
</dbReference>
<dbReference type="PANTHER" id="PTHR18901:SF38">
    <property type="entry name" value="PSEUDOURIDINE-5'-PHOSPHATASE"/>
    <property type="match status" value="1"/>
</dbReference>
<dbReference type="Pfam" id="PF00702">
    <property type="entry name" value="Hydrolase"/>
    <property type="match status" value="1"/>
</dbReference>
<feature type="binding site" evidence="3">
    <location>
        <begin position="43"/>
        <end position="48"/>
    </location>
    <ligand>
        <name>substrate</name>
    </ligand>
</feature>
<dbReference type="eggNOG" id="COG0637">
    <property type="taxonomic scope" value="Bacteria"/>
</dbReference>
<dbReference type="EMBL" id="CP001991">
    <property type="protein sequence ID" value="ADE20005.1"/>
    <property type="molecule type" value="Genomic_DNA"/>
</dbReference>
<dbReference type="InterPro" id="IPR023214">
    <property type="entry name" value="HAD_sf"/>
</dbReference>
<comment type="similarity">
    <text evidence="1">Belongs to the HAD-like hydrolase superfamily. CbbY/CbbZ/Gph/YieH family.</text>
</comment>
<dbReference type="InterPro" id="IPR023198">
    <property type="entry name" value="PGP-like_dom2"/>
</dbReference>
<dbReference type="RefSeq" id="WP_013054781.1">
    <property type="nucleotide sequence ID" value="NC_014014.1"/>
</dbReference>
<evidence type="ECO:0000313" key="6">
    <source>
        <dbReference type="EMBL" id="ADE20005.1"/>
    </source>
</evidence>
<sequence>MIKGFVFDLDGVITDTAELHFRAWKEIVEKIGIHYTAKVNDKLKGLSRIDTIKAILEAYKKDNDYTEQEILEMAKVKNDFYKKLLESEINESFTLPNIKRIILDAKKNNIKLALASSSYNAPMILKKLNLEEYFDFIVYPGNIAEGKPAPDIFLAAARGIGAEPHECIGFEDAPAGLKGILDAGMHSVVVTHDSKDDFSEADLIVKTTLELTFDKIKKHFKF</sequence>
<dbReference type="Proteomes" id="UP000001845">
    <property type="component" value="Chromosome"/>
</dbReference>
<accession>D5E6C2</accession>
<feature type="binding site" evidence="3">
    <location>
        <begin position="116"/>
        <end position="120"/>
    </location>
    <ligand>
        <name>substrate</name>
    </ligand>
</feature>
<evidence type="ECO:0000313" key="7">
    <source>
        <dbReference type="Proteomes" id="UP000001845"/>
    </source>
</evidence>
<dbReference type="EC" id="5.4.2.6" evidence="6"/>
<feature type="active site" description="Proton donor/acceptor" evidence="2">
    <location>
        <position position="10"/>
    </location>
</feature>
<dbReference type="GO" id="GO:0008801">
    <property type="term" value="F:beta-phosphoglucomutase activity"/>
    <property type="evidence" value="ECO:0007669"/>
    <property type="project" value="UniProtKB-EC"/>
</dbReference>
<dbReference type="SFLD" id="SFLDG01129">
    <property type="entry name" value="C1.5:_HAD__Beta-PGM__Phosphata"/>
    <property type="match status" value="1"/>
</dbReference>
<keyword evidence="6" id="KW-0413">Isomerase</keyword>
<feature type="binding site" evidence="4">
    <location>
        <position position="8"/>
    </location>
    <ligand>
        <name>Mg(2+)</name>
        <dbReference type="ChEBI" id="CHEBI:18420"/>
    </ligand>
</feature>
<feature type="binding site" evidence="4">
    <location>
        <position position="171"/>
    </location>
    <ligand>
        <name>Mg(2+)</name>
        <dbReference type="ChEBI" id="CHEBI:18420"/>
    </ligand>
</feature>
<reference evidence="6 7" key="3">
    <citation type="journal article" date="2011" name="J. Bacteriol.">
        <title>Genome sequences of Mycoplasma alligatoris A21JP2T and Mycoplasma crocodyli MP145T.</title>
        <authorList>
            <person name="Brown D.R."/>
            <person name="Farmerie W.G."/>
            <person name="May M."/>
            <person name="Benders G.A."/>
            <person name="Durkin A.S."/>
            <person name="Hlavinka K."/>
            <person name="Hostetler J."/>
            <person name="Jackson J."/>
            <person name="Johnson J."/>
            <person name="Miller R.H."/>
            <person name="Paralanov V."/>
            <person name="Radune D."/>
            <person name="Szczypinski B."/>
            <person name="Glass J.I."/>
        </authorList>
    </citation>
    <scope>NUCLEOTIDE SEQUENCE [LARGE SCALE GENOMIC DNA]</scope>
    <source>
        <strain evidence="7">ATCC 51981 / MP145</strain>
    </source>
</reference>
<dbReference type="GO" id="GO:0000287">
    <property type="term" value="F:magnesium ion binding"/>
    <property type="evidence" value="ECO:0007669"/>
    <property type="project" value="InterPro"/>
</dbReference>
<reference key="2">
    <citation type="submission" date="2010-03" db="EMBL/GenBank/DDBJ databases">
        <authorList>
            <person name="Ma Z."/>
            <person name="Wang X."/>
            <person name="Liu H."/>
        </authorList>
    </citation>
    <scope>NUCLEOTIDE SEQUENCE</scope>
    <source>
        <strain>MP145</strain>
    </source>
</reference>
<evidence type="ECO:0000256" key="3">
    <source>
        <dbReference type="PIRSR" id="PIRSR610972-2"/>
    </source>
</evidence>
<dbReference type="GO" id="GO:0005975">
    <property type="term" value="P:carbohydrate metabolic process"/>
    <property type="evidence" value="ECO:0007669"/>
    <property type="project" value="InterPro"/>
</dbReference>
<dbReference type="NCBIfam" id="TIGR01990">
    <property type="entry name" value="bPGM"/>
    <property type="match status" value="1"/>
</dbReference>
<keyword evidence="4" id="KW-0479">Metal-binding</keyword>
<protein>
    <submittedName>
        <fullName evidence="6">Beta-phosphoglucomutase</fullName>
        <ecNumber evidence="6">5.4.2.6</ecNumber>
    </submittedName>
</protein>
<dbReference type="InterPro" id="IPR010976">
    <property type="entry name" value="B-phosphoglucomutase_hydrolase"/>
</dbReference>
<feature type="binding site" evidence="3">
    <location>
        <position position="147"/>
    </location>
    <ligand>
        <name>substrate</name>
    </ligand>
</feature>
<reference evidence="7" key="1">
    <citation type="submission" date="2010-03" db="EMBL/GenBank/DDBJ databases">
        <title>The complete genome of Mycoplasma crocodyli MP145.</title>
        <authorList>
            <person name="Glass J.I."/>
            <person name="Durkin A.S."/>
            <person name="Hostetler J."/>
            <person name="Jackson J."/>
            <person name="Johnson J."/>
            <person name="May M.A."/>
            <person name="Paralanov V."/>
            <person name="Radune D."/>
            <person name="Szczypinski B."/>
            <person name="Brown D.R."/>
        </authorList>
    </citation>
    <scope>NUCLEOTIDE SEQUENCE [LARGE SCALE GENOMIC DNA]</scope>
    <source>
        <strain evidence="7">ATCC 51981 / MP145</strain>
    </source>
</reference>
<proteinExistence type="inferred from homology"/>
<feature type="binding site" evidence="3">
    <location>
        <position position="77"/>
    </location>
    <ligand>
        <name>substrate</name>
    </ligand>
</feature>
<dbReference type="STRING" id="512564.MCRO_0716"/>
<feature type="active site" description="Nucleophile" evidence="2">
    <location>
        <position position="8"/>
    </location>
</feature>
<feature type="binding site" evidence="4">
    <location>
        <position position="10"/>
    </location>
    <ligand>
        <name>Mg(2+)</name>
        <dbReference type="ChEBI" id="CHEBI:18420"/>
    </ligand>
</feature>
<dbReference type="KEGG" id="mcd:MCRO_0716"/>
<evidence type="ECO:0000256" key="5">
    <source>
        <dbReference type="PIRSR" id="PIRSR610972-4"/>
    </source>
</evidence>
<dbReference type="HOGENOM" id="CLU_045011_13_3_14"/>
<dbReference type="CDD" id="cd02598">
    <property type="entry name" value="HAD_BPGM"/>
    <property type="match status" value="1"/>
</dbReference>
<dbReference type="InterPro" id="IPR036412">
    <property type="entry name" value="HAD-like_sf"/>
</dbReference>
<dbReference type="NCBIfam" id="TIGR01509">
    <property type="entry name" value="HAD-SF-IA-v3"/>
    <property type="match status" value="1"/>
</dbReference>
<feature type="binding site" evidence="3">
    <location>
        <begin position="8"/>
        <end position="10"/>
    </location>
    <ligand>
        <name>substrate</name>
    </ligand>
</feature>
<dbReference type="SFLD" id="SFLDG01135">
    <property type="entry name" value="C1.5.6:_HAD__Beta-PGM__Phospha"/>
    <property type="match status" value="1"/>
</dbReference>
<feature type="binding site" evidence="3">
    <location>
        <position position="24"/>
    </location>
    <ligand>
        <name>substrate</name>
    </ligand>
</feature>
<organism evidence="6 7">
    <name type="scientific">Mycoplasma crocodyli (strain ATCC 51981 / MP145)</name>
    <dbReference type="NCBI Taxonomy" id="512564"/>
    <lineage>
        <taxon>Bacteria</taxon>
        <taxon>Bacillati</taxon>
        <taxon>Mycoplasmatota</taxon>
        <taxon>Mollicutes</taxon>
        <taxon>Mycoplasmataceae</taxon>
        <taxon>Mycoplasma</taxon>
    </lineage>
</organism>
<dbReference type="SFLD" id="SFLDS00003">
    <property type="entry name" value="Haloacid_Dehalogenase"/>
    <property type="match status" value="1"/>
</dbReference>
<gene>
    <name evidence="6" type="primary">pgmB</name>
    <name evidence="6" type="ordered locus">MCRO_0716</name>
</gene>
<dbReference type="NCBIfam" id="TIGR02009">
    <property type="entry name" value="PGMB-YQAB-SF"/>
    <property type="match status" value="1"/>
</dbReference>
<dbReference type="Gene3D" id="1.10.150.240">
    <property type="entry name" value="Putative phosphatase, domain 2"/>
    <property type="match status" value="1"/>
</dbReference>
<keyword evidence="4" id="KW-0460">Magnesium</keyword>
<dbReference type="AlphaFoldDB" id="D5E6C2"/>
<dbReference type="SUPFAM" id="SSF56784">
    <property type="entry name" value="HAD-like"/>
    <property type="match status" value="1"/>
</dbReference>
<feature type="site" description="Important for catalytic activity and assists the phosphoryl transfer reaction to Asp8 by balancing charge and orienting the reacting groups" evidence="5">
    <location>
        <position position="116"/>
    </location>
</feature>
<evidence type="ECO:0000256" key="1">
    <source>
        <dbReference type="ARBA" id="ARBA00006171"/>
    </source>
</evidence>
<dbReference type="InterPro" id="IPR010972">
    <property type="entry name" value="Beta-PGM"/>
</dbReference>